<dbReference type="EMBL" id="JAPFFF010000343">
    <property type="protein sequence ID" value="KAK8834662.1"/>
    <property type="molecule type" value="Genomic_DNA"/>
</dbReference>
<evidence type="ECO:0000313" key="2">
    <source>
        <dbReference type="EMBL" id="KAK8888144.1"/>
    </source>
</evidence>
<comment type="caution">
    <text evidence="2">The sequence shown here is derived from an EMBL/GenBank/DDBJ whole genome shotgun (WGS) entry which is preliminary data.</text>
</comment>
<dbReference type="EMBL" id="JAPFFF010000006">
    <property type="protein sequence ID" value="KAK8888144.1"/>
    <property type="molecule type" value="Genomic_DNA"/>
</dbReference>
<reference evidence="2 3" key="1">
    <citation type="submission" date="2024-04" db="EMBL/GenBank/DDBJ databases">
        <title>Tritrichomonas musculus Genome.</title>
        <authorList>
            <person name="Alves-Ferreira E."/>
            <person name="Grigg M."/>
            <person name="Lorenzi H."/>
            <person name="Galac M."/>
        </authorList>
    </citation>
    <scope>NUCLEOTIDE SEQUENCE [LARGE SCALE GENOMIC DNA]</scope>
    <source>
        <strain evidence="2 3">EAF2021</strain>
    </source>
</reference>
<evidence type="ECO:0000313" key="3">
    <source>
        <dbReference type="Proteomes" id="UP001470230"/>
    </source>
</evidence>
<gene>
    <name evidence="1" type="ORF">M9Y10_026534</name>
    <name evidence="2" type="ORF">M9Y10_039207</name>
</gene>
<keyword evidence="3" id="KW-1185">Reference proteome</keyword>
<evidence type="ECO:0000313" key="1">
    <source>
        <dbReference type="EMBL" id="KAK8834662.1"/>
    </source>
</evidence>
<accession>A0ABR2KAP4</accession>
<name>A0ABR2KAP4_9EUKA</name>
<protein>
    <submittedName>
        <fullName evidence="2">Uncharacterized protein</fullName>
    </submittedName>
</protein>
<proteinExistence type="predicted"/>
<dbReference type="Proteomes" id="UP001470230">
    <property type="component" value="Unassembled WGS sequence"/>
</dbReference>
<organism evidence="2 3">
    <name type="scientific">Tritrichomonas musculus</name>
    <dbReference type="NCBI Taxonomy" id="1915356"/>
    <lineage>
        <taxon>Eukaryota</taxon>
        <taxon>Metamonada</taxon>
        <taxon>Parabasalia</taxon>
        <taxon>Tritrichomonadida</taxon>
        <taxon>Tritrichomonadidae</taxon>
        <taxon>Tritrichomonas</taxon>
    </lineage>
</organism>
<sequence>MQQSDLSSFPFLDAAGKDEHLLNTSLHILTLELISTFVKDKHLLNTLFPMKFTEVGIIISFNDEQSSKVHSLITINEDESDTINNEEHFEKSKI</sequence>